<feature type="signal peptide" evidence="1">
    <location>
        <begin position="1"/>
        <end position="24"/>
    </location>
</feature>
<dbReference type="STRING" id="285351.SAMN04488035_1821"/>
<reference evidence="4" key="1">
    <citation type="submission" date="2016-10" db="EMBL/GenBank/DDBJ databases">
        <authorList>
            <person name="Varghese N."/>
            <person name="Submissions S."/>
        </authorList>
    </citation>
    <scope>NUCLEOTIDE SEQUENCE [LARGE SCALE GENOMIC DNA]</scope>
    <source>
        <strain evidence="4">DSM 19083</strain>
    </source>
</reference>
<dbReference type="OrthoDB" id="3758789at2"/>
<dbReference type="GO" id="GO:0005975">
    <property type="term" value="P:carbohydrate metabolic process"/>
    <property type="evidence" value="ECO:0007669"/>
    <property type="project" value="UniProtKB-ARBA"/>
</dbReference>
<keyword evidence="4" id="KW-1185">Reference proteome</keyword>
<gene>
    <name evidence="3" type="ORF">SAMN04488035_1821</name>
</gene>
<dbReference type="RefSeq" id="WP_143073169.1">
    <property type="nucleotide sequence ID" value="NZ_BNAN01000003.1"/>
</dbReference>
<dbReference type="InterPro" id="IPR013783">
    <property type="entry name" value="Ig-like_fold"/>
</dbReference>
<evidence type="ECO:0000259" key="2">
    <source>
        <dbReference type="Pfam" id="PF16640"/>
    </source>
</evidence>
<feature type="domain" description="Bacterial Ig-like" evidence="2">
    <location>
        <begin position="499"/>
        <end position="575"/>
    </location>
</feature>
<dbReference type="EMBL" id="FONZ01000003">
    <property type="protein sequence ID" value="SFF17803.1"/>
    <property type="molecule type" value="Genomic_DNA"/>
</dbReference>
<evidence type="ECO:0000256" key="1">
    <source>
        <dbReference type="SAM" id="SignalP"/>
    </source>
</evidence>
<proteinExistence type="predicted"/>
<evidence type="ECO:0000313" key="4">
    <source>
        <dbReference type="Proteomes" id="UP000198520"/>
    </source>
</evidence>
<sequence length="680" mass="69594">MHITRGIAAVCAATLTFAVVPAGAAERPTPPTATRATLEGELLLASANLAAGGEELSVSVRTADGAIVALDPAALPDEIGSAASGAEVEVVVRVPAAVQDELAEVAPGALADGSATEEVAEALADLDDVWALDAAVLDGPTTDVGERLADTDPAAGSAAALAAAKTHAAYVVLVDDARATGEFTTATATDAISRGAEYWKRESGGRMAGLAIKQTVTHKTTDVCTSVSTNAGMERLWADVAAKYYGGVQFTATNARHLVVMLPAGCADLGIAWTGFARINSDLGSGGQMMFIYDDTLTVAHELGHNFGLGHSNLILDGPSQEYYGVHSVQGFTMPKDAEDFFAPPALDVAYLDALNLAPRGTTTRGTPGGTTTLAPVTAGSGQRALAFTDSEGTLYYVEYRSGTDRDAEAFYALPNAGEWMEADPSAGVRVYAVSYWAGLDVETLGTFSGGRWHSTLKPGMSVKTLDGKRTITVPAISGGTASVQVTGAASTSTAVAVAKSTHGKKARVTVTVKGAGPMGGVVSAKVGSTSLGSAEVKADGTARFTLPASLAAGRHSVTATFAGTAAAGASKATKKIRVAQAKPKVKLIKVKNLKRGKKATLTVRVSGTAATKATGKIKVKVGSKTVSKTVKLKKRKGSWTATVRTTRLPKGVVRVVYAPSGAAKKNLAKGAYSTGKRVR</sequence>
<organism evidence="3 4">
    <name type="scientific">Flavimobilis marinus</name>
    <dbReference type="NCBI Taxonomy" id="285351"/>
    <lineage>
        <taxon>Bacteria</taxon>
        <taxon>Bacillati</taxon>
        <taxon>Actinomycetota</taxon>
        <taxon>Actinomycetes</taxon>
        <taxon>Micrococcales</taxon>
        <taxon>Jonesiaceae</taxon>
        <taxon>Flavimobilis</taxon>
    </lineage>
</organism>
<dbReference type="SUPFAM" id="SSF55486">
    <property type="entry name" value="Metalloproteases ('zincins'), catalytic domain"/>
    <property type="match status" value="1"/>
</dbReference>
<dbReference type="Gene3D" id="2.60.40.10">
    <property type="entry name" value="Immunoglobulins"/>
    <property type="match status" value="1"/>
</dbReference>
<keyword evidence="1" id="KW-0732">Signal</keyword>
<dbReference type="AlphaFoldDB" id="A0A1I2GKP3"/>
<name>A0A1I2GKP3_9MICO</name>
<dbReference type="Pfam" id="PF13582">
    <property type="entry name" value="Reprolysin_3"/>
    <property type="match status" value="1"/>
</dbReference>
<dbReference type="Proteomes" id="UP000198520">
    <property type="component" value="Unassembled WGS sequence"/>
</dbReference>
<evidence type="ECO:0000313" key="3">
    <source>
        <dbReference type="EMBL" id="SFF17803.1"/>
    </source>
</evidence>
<feature type="chain" id="PRO_5011744454" evidence="1">
    <location>
        <begin position="25"/>
        <end position="680"/>
    </location>
</feature>
<dbReference type="InterPro" id="IPR032109">
    <property type="entry name" value="Big_3_5"/>
</dbReference>
<accession>A0A1I2GKP3</accession>
<protein>
    <submittedName>
        <fullName evidence="3">Metallo-peptidase family M12B Reprolysin-like</fullName>
    </submittedName>
</protein>
<dbReference type="Pfam" id="PF16640">
    <property type="entry name" value="Big_3_5"/>
    <property type="match status" value="1"/>
</dbReference>